<dbReference type="AlphaFoldDB" id="A0A0L6CRY8"/>
<dbReference type="STRING" id="74031.SAMN04488077_107173"/>
<reference evidence="3" key="1">
    <citation type="submission" date="2015-07" db="EMBL/GenBank/DDBJ databases">
        <title>Draft Genome Sequence of Roseovarius tolerans EL-164, a producer of N-Acylated Alanine Methyl Esters (NAMEs).</title>
        <authorList>
            <person name="Voget S."/>
            <person name="Bruns H."/>
            <person name="Wagner-Doebler I."/>
            <person name="Schulz S."/>
            <person name="Daniel R."/>
        </authorList>
    </citation>
    <scope>NUCLEOTIDE SEQUENCE [LARGE SCALE GENOMIC DNA]</scope>
    <source>
        <strain evidence="3">EL-164</strain>
    </source>
</reference>
<evidence type="ECO:0000313" key="2">
    <source>
        <dbReference type="EMBL" id="KNX40461.1"/>
    </source>
</evidence>
<evidence type="ECO:0008006" key="4">
    <source>
        <dbReference type="Google" id="ProtNLM"/>
    </source>
</evidence>
<name>A0A0L6CRY8_9RHOB</name>
<dbReference type="Pfam" id="PF04390">
    <property type="entry name" value="LptE"/>
    <property type="match status" value="1"/>
</dbReference>
<dbReference type="GO" id="GO:0019867">
    <property type="term" value="C:outer membrane"/>
    <property type="evidence" value="ECO:0007669"/>
    <property type="project" value="InterPro"/>
</dbReference>
<dbReference type="InterPro" id="IPR007485">
    <property type="entry name" value="LPS_assembly_LptE"/>
</dbReference>
<dbReference type="GO" id="GO:0043165">
    <property type="term" value="P:Gram-negative-bacterium-type cell outer membrane assembly"/>
    <property type="evidence" value="ECO:0007669"/>
    <property type="project" value="InterPro"/>
</dbReference>
<sequence>MSSYSRRLLLGTGLALLAGCGFAPAYAPGGAGAALIGQVEVSEPETRAGYLLTRELEGRLGRATAARYELRPAISLSTKAISIDRSNVASRFNMLGRVEYALVDRETGLTVTTGSVDSFTAFSATGTPVATQAAERDAEVRLMTILADQLVTRLVATVPDAAR</sequence>
<dbReference type="EMBL" id="LGVV01000052">
    <property type="protein sequence ID" value="KNX40461.1"/>
    <property type="molecule type" value="Genomic_DNA"/>
</dbReference>
<gene>
    <name evidence="2" type="ORF">ROTO_30170</name>
</gene>
<feature type="chain" id="PRO_5005563065" description="LPS-assembly lipoprotein" evidence="1">
    <location>
        <begin position="28"/>
        <end position="163"/>
    </location>
</feature>
<dbReference type="Gene3D" id="3.30.160.150">
    <property type="entry name" value="Lipoprotein like domain"/>
    <property type="match status" value="1"/>
</dbReference>
<proteinExistence type="predicted"/>
<organism evidence="2 3">
    <name type="scientific">Roseovarius tolerans</name>
    <dbReference type="NCBI Taxonomy" id="74031"/>
    <lineage>
        <taxon>Bacteria</taxon>
        <taxon>Pseudomonadati</taxon>
        <taxon>Pseudomonadota</taxon>
        <taxon>Alphaproteobacteria</taxon>
        <taxon>Rhodobacterales</taxon>
        <taxon>Roseobacteraceae</taxon>
        <taxon>Roseovarius</taxon>
    </lineage>
</organism>
<keyword evidence="1" id="KW-0732">Signal</keyword>
<dbReference type="InterPro" id="IPR006311">
    <property type="entry name" value="TAT_signal"/>
</dbReference>
<protein>
    <recommendedName>
        <fullName evidence="4">LPS-assembly lipoprotein</fullName>
    </recommendedName>
</protein>
<evidence type="ECO:0000313" key="3">
    <source>
        <dbReference type="Proteomes" id="UP000037046"/>
    </source>
</evidence>
<dbReference type="RefSeq" id="WP_050663866.1">
    <property type="nucleotide sequence ID" value="NZ_CP118494.1"/>
</dbReference>
<dbReference type="Proteomes" id="UP000037046">
    <property type="component" value="Unassembled WGS sequence"/>
</dbReference>
<accession>A0A0L6CRY8</accession>
<comment type="caution">
    <text evidence="2">The sequence shown here is derived from an EMBL/GenBank/DDBJ whole genome shotgun (WGS) entry which is preliminary data.</text>
</comment>
<keyword evidence="3" id="KW-1185">Reference proteome</keyword>
<dbReference type="OrthoDB" id="7629596at2"/>
<feature type="signal peptide" evidence="1">
    <location>
        <begin position="1"/>
        <end position="27"/>
    </location>
</feature>
<evidence type="ECO:0000256" key="1">
    <source>
        <dbReference type="SAM" id="SignalP"/>
    </source>
</evidence>
<dbReference type="PROSITE" id="PS51257">
    <property type="entry name" value="PROKAR_LIPOPROTEIN"/>
    <property type="match status" value="1"/>
</dbReference>
<dbReference type="PATRIC" id="fig|74031.6.peg.3076"/>
<dbReference type="PROSITE" id="PS51318">
    <property type="entry name" value="TAT"/>
    <property type="match status" value="1"/>
</dbReference>